<evidence type="ECO:0000313" key="9">
    <source>
        <dbReference type="EMBL" id="EAY11218.1"/>
    </source>
</evidence>
<dbReference type="EMDB" id="EMD-16901"/>
<dbReference type="InterPro" id="IPR029055">
    <property type="entry name" value="Ntn_hydrolases_N"/>
</dbReference>
<feature type="active site" description="Nucleophile" evidence="7">
    <location>
        <position position="13"/>
    </location>
</feature>
<keyword evidence="2 8" id="KW-0963">Cytoplasm</keyword>
<dbReference type="InterPro" id="IPR023333">
    <property type="entry name" value="Proteasome_suB-type"/>
</dbReference>
<keyword evidence="11 12" id="KW-0002">3D-structure</keyword>
<dbReference type="PANTHER" id="PTHR32194">
    <property type="entry name" value="METALLOPROTEASE TLDD"/>
    <property type="match status" value="1"/>
</dbReference>
<dbReference type="Pfam" id="PF00227">
    <property type="entry name" value="Proteasome"/>
    <property type="match status" value="1"/>
</dbReference>
<dbReference type="GO" id="GO:0043161">
    <property type="term" value="P:proteasome-mediated ubiquitin-dependent protein catabolic process"/>
    <property type="evidence" value="ECO:0000318"/>
    <property type="project" value="GO_Central"/>
</dbReference>
<dbReference type="Proteomes" id="UP000001542">
    <property type="component" value="Unassembled WGS sequence"/>
</dbReference>
<dbReference type="InParanoid" id="A2E7Z2"/>
<evidence type="ECO:0000256" key="7">
    <source>
        <dbReference type="PIRSR" id="PIRSR600243-1"/>
    </source>
</evidence>
<name>A2E7Z2_TRIV3</name>
<dbReference type="PROSITE" id="PS51476">
    <property type="entry name" value="PROTEASOME_BETA_2"/>
    <property type="match status" value="1"/>
</dbReference>
<evidence type="ECO:0000313" key="10">
    <source>
        <dbReference type="Proteomes" id="UP000001542"/>
    </source>
</evidence>
<dbReference type="GO" id="GO:0004298">
    <property type="term" value="F:threonine-type endopeptidase activity"/>
    <property type="evidence" value="ECO:0007669"/>
    <property type="project" value="UniProtKB-KW"/>
</dbReference>
<gene>
    <name evidence="9" type="ORF">TVAG_127250</name>
</gene>
<dbReference type="FunFam" id="3.60.20.10:FF:000064">
    <property type="entry name" value="Proteasome subunit beta type-6"/>
    <property type="match status" value="1"/>
</dbReference>
<keyword evidence="10" id="KW-1185">Reference proteome</keyword>
<dbReference type="OMA" id="TFIYGYC"/>
<proteinExistence type="evidence at protein level"/>
<evidence type="ECO:0000256" key="3">
    <source>
        <dbReference type="ARBA" id="ARBA00022670"/>
    </source>
</evidence>
<dbReference type="PRINTS" id="PR00141">
    <property type="entry name" value="PROTEASOME"/>
</dbReference>
<dbReference type="PDB" id="8P0T">
    <property type="method" value="EM"/>
    <property type="resolution" value="2.65 A"/>
    <property type="chains" value="H/V=13-216"/>
</dbReference>
<dbReference type="PANTHER" id="PTHR32194:SF0">
    <property type="entry name" value="ATP-DEPENDENT PROTEASE SUBUNIT HSLV"/>
    <property type="match status" value="1"/>
</dbReference>
<sequence>MSEYQFPKESMGTTLLAIQCTDGVVMASDSRTSSGSFIPNRATNKITEIQPKIFAARCGNAADTQFLARAVKNYLNALNITRENTDDSTILVASNVIRSLIVRYRQYLSAGVIVGGWDSAGPQVYSIEVSGMAIKKKIASNGSGSTYIQAYIDQNYREDMTMEEATKFAIAAVTGAIIRDGSSGGVVNIVQINADGAKRMTVRPAQQPFNYDIVKG</sequence>
<dbReference type="VEuPathDB" id="TrichDB:TVAG_127250"/>
<dbReference type="GO" id="GO:0005634">
    <property type="term" value="C:nucleus"/>
    <property type="evidence" value="ECO:0000318"/>
    <property type="project" value="GO_Central"/>
</dbReference>
<dbReference type="InterPro" id="IPR000243">
    <property type="entry name" value="Pept_T1A_subB"/>
</dbReference>
<evidence type="ECO:0000256" key="2">
    <source>
        <dbReference type="ARBA" id="ARBA00022490"/>
    </source>
</evidence>
<dbReference type="InterPro" id="IPR001353">
    <property type="entry name" value="Proteasome_sua/b"/>
</dbReference>
<comment type="subcellular location">
    <subcellularLocation>
        <location evidence="8">Cytoplasm</location>
    </subcellularLocation>
    <subcellularLocation>
        <location evidence="8">Nucleus</location>
    </subcellularLocation>
</comment>
<accession>A2E7Z2</accession>
<reference evidence="9" key="1">
    <citation type="submission" date="2006-10" db="EMBL/GenBank/DDBJ databases">
        <authorList>
            <person name="Amadeo P."/>
            <person name="Zhao Q."/>
            <person name="Wortman J."/>
            <person name="Fraser-Liggett C."/>
            <person name="Carlton J."/>
        </authorList>
    </citation>
    <scope>NUCLEOTIDE SEQUENCE</scope>
    <source>
        <strain evidence="9">G3</strain>
    </source>
</reference>
<dbReference type="RefSeq" id="XP_001323441.1">
    <property type="nucleotide sequence ID" value="XM_001323406.1"/>
</dbReference>
<reference evidence="9" key="2">
    <citation type="journal article" date="2007" name="Science">
        <title>Draft genome sequence of the sexually transmitted pathogen Trichomonas vaginalis.</title>
        <authorList>
            <person name="Carlton J.M."/>
            <person name="Hirt R.P."/>
            <person name="Silva J.C."/>
            <person name="Delcher A.L."/>
            <person name="Schatz M."/>
            <person name="Zhao Q."/>
            <person name="Wortman J.R."/>
            <person name="Bidwell S.L."/>
            <person name="Alsmark U.C.M."/>
            <person name="Besteiro S."/>
            <person name="Sicheritz-Ponten T."/>
            <person name="Noel C.J."/>
            <person name="Dacks J.B."/>
            <person name="Foster P.G."/>
            <person name="Simillion C."/>
            <person name="Van de Peer Y."/>
            <person name="Miranda-Saavedra D."/>
            <person name="Barton G.J."/>
            <person name="Westrop G.D."/>
            <person name="Mueller S."/>
            <person name="Dessi D."/>
            <person name="Fiori P.L."/>
            <person name="Ren Q."/>
            <person name="Paulsen I."/>
            <person name="Zhang H."/>
            <person name="Bastida-Corcuera F.D."/>
            <person name="Simoes-Barbosa A."/>
            <person name="Brown M.T."/>
            <person name="Hayes R.D."/>
            <person name="Mukherjee M."/>
            <person name="Okumura C.Y."/>
            <person name="Schneider R."/>
            <person name="Smith A.J."/>
            <person name="Vanacova S."/>
            <person name="Villalvazo M."/>
            <person name="Haas B.J."/>
            <person name="Pertea M."/>
            <person name="Feldblyum T.V."/>
            <person name="Utterback T.R."/>
            <person name="Shu C.L."/>
            <person name="Osoegawa K."/>
            <person name="de Jong P.J."/>
            <person name="Hrdy I."/>
            <person name="Horvathova L."/>
            <person name="Zubacova Z."/>
            <person name="Dolezal P."/>
            <person name="Malik S.B."/>
            <person name="Logsdon J.M. Jr."/>
            <person name="Henze K."/>
            <person name="Gupta A."/>
            <person name="Wang C.C."/>
            <person name="Dunne R.L."/>
            <person name="Upcroft J.A."/>
            <person name="Upcroft P."/>
            <person name="White O."/>
            <person name="Salzberg S.L."/>
            <person name="Tang P."/>
            <person name="Chiu C.-H."/>
            <person name="Lee Y.-S."/>
            <person name="Embley T.M."/>
            <person name="Coombs G.H."/>
            <person name="Mottram J.C."/>
            <person name="Tachezy J."/>
            <person name="Fraser-Liggett C.M."/>
            <person name="Johnson P.J."/>
        </authorList>
    </citation>
    <scope>NUCLEOTIDE SEQUENCE [LARGE SCALE GENOMIC DNA]</scope>
    <source>
        <strain evidence="9">G3</strain>
    </source>
</reference>
<evidence type="ECO:0000256" key="4">
    <source>
        <dbReference type="ARBA" id="ARBA00022698"/>
    </source>
</evidence>
<dbReference type="EMBL" id="DS113323">
    <property type="protein sequence ID" value="EAY11218.1"/>
    <property type="molecule type" value="Genomic_DNA"/>
</dbReference>
<dbReference type="InterPro" id="IPR016050">
    <property type="entry name" value="Proteasome_bsu_CS"/>
</dbReference>
<dbReference type="GO" id="GO:0005829">
    <property type="term" value="C:cytosol"/>
    <property type="evidence" value="ECO:0000318"/>
    <property type="project" value="GO_Central"/>
</dbReference>
<dbReference type="SUPFAM" id="SSF56235">
    <property type="entry name" value="N-terminal nucleophile aminohydrolases (Ntn hydrolases)"/>
    <property type="match status" value="1"/>
</dbReference>
<dbReference type="EMDB" id="EMD-17337"/>
<dbReference type="GO" id="GO:0004175">
    <property type="term" value="F:endopeptidase activity"/>
    <property type="evidence" value="ECO:0000318"/>
    <property type="project" value="GO_Central"/>
</dbReference>
<evidence type="ECO:0007829" key="11">
    <source>
        <dbReference type="PDB" id="8OIX"/>
    </source>
</evidence>
<comment type="catalytic activity">
    <reaction evidence="1">
        <text>Cleavage of peptide bonds with very broad specificity.</text>
        <dbReference type="EC" id="3.4.25.1"/>
    </reaction>
</comment>
<dbReference type="PROSITE" id="PS00854">
    <property type="entry name" value="PROTEASOME_BETA_1"/>
    <property type="match status" value="1"/>
</dbReference>
<keyword evidence="5" id="KW-0378">Hydrolase</keyword>
<dbReference type="AlphaFoldDB" id="A2E7Z2"/>
<comment type="similarity">
    <text evidence="8">Belongs to the peptidase T1B family.</text>
</comment>
<evidence type="ECO:0007829" key="12">
    <source>
        <dbReference type="PDB" id="8P0T"/>
    </source>
</evidence>
<dbReference type="eggNOG" id="KOG0174">
    <property type="taxonomic scope" value="Eukaryota"/>
</dbReference>
<evidence type="ECO:0000256" key="8">
    <source>
        <dbReference type="RuleBase" id="RU004203"/>
    </source>
</evidence>
<comment type="subunit">
    <text evidence="8">Component of the proteasome complex.</text>
</comment>
<keyword evidence="3" id="KW-0645">Protease</keyword>
<evidence type="ECO:0000256" key="1">
    <source>
        <dbReference type="ARBA" id="ARBA00001198"/>
    </source>
</evidence>
<dbReference type="OrthoDB" id="7854943at2759"/>
<comment type="function">
    <text evidence="8">Component of the proteasome, a multicatalytic proteinase complex which is characterized by its ability to cleave peptides with Arg, Phe, Tyr, Leu, and Glu adjacent to the leaving group at neutral or slightly basic pH. The proteasome has an ATP-dependent proteolytic activity.</text>
</comment>
<keyword evidence="6 8" id="KW-0647">Proteasome</keyword>
<reference evidence="11 12" key="3">
    <citation type="journal article" date="2024" name="Nat. Commun.">
        <title>Structural elucidation of recombinant Trichomonas vaginalis 20S proteasome bound to covalent inhibitors.</title>
        <authorList>
            <person name="Silhan J."/>
            <person name="Fajtova P."/>
            <person name="Bartosova J."/>
            <person name="Hurysz B.M."/>
            <person name="Almaliti J."/>
            <person name="Miyamoto Y."/>
            <person name="Eckmann L."/>
            <person name="Gerwick W.H."/>
            <person name="O'Donoghue A.J."/>
            <person name="Boura E."/>
        </authorList>
    </citation>
    <scope>STRUCTURE BY ELECTRON MICROSCOPY (2.65 ANGSTROMS) OF 13-216</scope>
</reference>
<dbReference type="PDB" id="8OIX">
    <property type="method" value="EM"/>
    <property type="resolution" value="2.89 A"/>
    <property type="chains" value="H/V=13-216"/>
</dbReference>
<dbReference type="VEuPathDB" id="TrichDB:TVAGG3_0213530"/>
<dbReference type="SMR" id="A2E7Z2"/>
<dbReference type="MEROPS" id="T01.010"/>
<dbReference type="STRING" id="5722.A2E7Z2"/>
<dbReference type="FunCoup" id="A2E7Z2">
    <property type="interactions" value="567"/>
</dbReference>
<evidence type="ECO:0000256" key="6">
    <source>
        <dbReference type="ARBA" id="ARBA00022942"/>
    </source>
</evidence>
<keyword evidence="4" id="KW-0888">Threonine protease</keyword>
<protein>
    <recommendedName>
        <fullName evidence="8">Proteasome subunit beta</fullName>
    </recommendedName>
</protein>
<organism evidence="9 10">
    <name type="scientific">Trichomonas vaginalis (strain ATCC PRA-98 / G3)</name>
    <dbReference type="NCBI Taxonomy" id="412133"/>
    <lineage>
        <taxon>Eukaryota</taxon>
        <taxon>Metamonada</taxon>
        <taxon>Parabasalia</taxon>
        <taxon>Trichomonadida</taxon>
        <taxon>Trichomonadidae</taxon>
        <taxon>Trichomonas</taxon>
    </lineage>
</organism>
<keyword evidence="8" id="KW-0539">Nucleus</keyword>
<dbReference type="GO" id="GO:0019774">
    <property type="term" value="C:proteasome core complex, beta-subunit complex"/>
    <property type="evidence" value="ECO:0000318"/>
    <property type="project" value="GO_Central"/>
</dbReference>
<evidence type="ECO:0000256" key="5">
    <source>
        <dbReference type="ARBA" id="ARBA00022801"/>
    </source>
</evidence>
<dbReference type="KEGG" id="tva:4769202"/>
<dbReference type="Gene3D" id="3.60.20.10">
    <property type="entry name" value="Glutamine Phosphoribosylpyrophosphate, subunit 1, domain 1"/>
    <property type="match status" value="1"/>
</dbReference>